<evidence type="ECO:0000313" key="4">
    <source>
        <dbReference type="Proteomes" id="UP000269331"/>
    </source>
</evidence>
<dbReference type="Pfam" id="PF01757">
    <property type="entry name" value="Acyl_transf_3"/>
    <property type="match status" value="1"/>
</dbReference>
<dbReference type="Proteomes" id="UP000269331">
    <property type="component" value="Chromosome"/>
</dbReference>
<protein>
    <submittedName>
        <fullName evidence="3">Acyltransferase</fullName>
    </submittedName>
</protein>
<evidence type="ECO:0000259" key="2">
    <source>
        <dbReference type="Pfam" id="PF01757"/>
    </source>
</evidence>
<evidence type="ECO:0000313" key="3">
    <source>
        <dbReference type="EMBL" id="BBA93000.1"/>
    </source>
</evidence>
<sequence>MGEGMILTQKESQVLKGIAILLMLFHHLFAFKERIPNDMVFSDLTVIIAKFGNLCVPIFLFISGYGLAKINKRTHADFGNRIKKFFLHYWLVFLVFVPLCLLAGNIEITPLNFIFNLFALKTTYNGEWWFATLYTLLLLVVPYFYRLSSKSILILTLSITVAHFILYRVLPAEILYFIPNFTPTIAFGLGFITVRIEPIISKNLENYLKKFDNPLGIMLLCTIFLLLVIIGARVPSFMNIACPVYILYLKHIYIYIYKIINVNWLEGLLVKLGNRSLFMWLTHSFYCYKLIPHIIYFTENAIIIFLLLVFISYMTAVVLEWLYRLLFKFFNWRWVS</sequence>
<dbReference type="InterPro" id="IPR002656">
    <property type="entry name" value="Acyl_transf_3_dom"/>
</dbReference>
<dbReference type="GO" id="GO:0016747">
    <property type="term" value="F:acyltransferase activity, transferring groups other than amino-acyl groups"/>
    <property type="evidence" value="ECO:0007669"/>
    <property type="project" value="InterPro"/>
</dbReference>
<proteinExistence type="predicted"/>
<feature type="transmembrane region" description="Helical" evidence="1">
    <location>
        <begin position="215"/>
        <end position="232"/>
    </location>
</feature>
<accession>A0A2Z5TNW0</accession>
<feature type="transmembrane region" description="Helical" evidence="1">
    <location>
        <begin position="51"/>
        <end position="68"/>
    </location>
</feature>
<reference evidence="3 4" key="1">
    <citation type="journal article" date="2018" name="Genome Biol. Evol.">
        <title>Complete Genome Sequence of Streptococcus ruminantium sp. nov. GUT-187T (=DSM 104980T =JCM 31869T), the Type Strain of S. ruminantium, and Comparison with Genome Sequences of Streptococcus suis Strains.</title>
        <authorList>
            <person name="Tohya M."/>
            <person name="Sekizaki T."/>
            <person name="Miyoshi-Akiyama T."/>
        </authorList>
    </citation>
    <scope>NUCLEOTIDE SEQUENCE [LARGE SCALE GENOMIC DNA]</scope>
    <source>
        <strain evidence="3 4">GUT187T</strain>
    </source>
</reference>
<keyword evidence="1" id="KW-0472">Membrane</keyword>
<organism evidence="3 4">
    <name type="scientific">Streptococcus ruminantium</name>
    <dbReference type="NCBI Taxonomy" id="1917441"/>
    <lineage>
        <taxon>Bacteria</taxon>
        <taxon>Bacillati</taxon>
        <taxon>Bacillota</taxon>
        <taxon>Bacilli</taxon>
        <taxon>Lactobacillales</taxon>
        <taxon>Streptococcaceae</taxon>
        <taxon>Streptococcus</taxon>
    </lineage>
</organism>
<feature type="transmembrane region" description="Helical" evidence="1">
    <location>
        <begin position="302"/>
        <end position="323"/>
    </location>
</feature>
<keyword evidence="3" id="KW-0012">Acyltransferase</keyword>
<dbReference type="AlphaFoldDB" id="A0A2Z5TNW0"/>
<evidence type="ECO:0000256" key="1">
    <source>
        <dbReference type="SAM" id="Phobius"/>
    </source>
</evidence>
<name>A0A2Z5TNW0_9STRE</name>
<feature type="transmembrane region" description="Helical" evidence="1">
    <location>
        <begin position="14"/>
        <end position="31"/>
    </location>
</feature>
<feature type="transmembrane region" description="Helical" evidence="1">
    <location>
        <begin position="128"/>
        <end position="145"/>
    </location>
</feature>
<dbReference type="KEGG" id="srq:SR187_6980"/>
<feature type="transmembrane region" description="Helical" evidence="1">
    <location>
        <begin position="176"/>
        <end position="194"/>
    </location>
</feature>
<gene>
    <name evidence="3" type="ORF">SR187_6980</name>
</gene>
<keyword evidence="1" id="KW-0812">Transmembrane</keyword>
<feature type="domain" description="Acyltransferase 3" evidence="2">
    <location>
        <begin position="14"/>
        <end position="320"/>
    </location>
</feature>
<feature type="transmembrane region" description="Helical" evidence="1">
    <location>
        <begin position="89"/>
        <end position="108"/>
    </location>
</feature>
<dbReference type="EMBL" id="AP018400">
    <property type="protein sequence ID" value="BBA93000.1"/>
    <property type="molecule type" value="Genomic_DNA"/>
</dbReference>
<keyword evidence="3" id="KW-0808">Transferase</keyword>
<keyword evidence="1" id="KW-1133">Transmembrane helix</keyword>
<feature type="transmembrane region" description="Helical" evidence="1">
    <location>
        <begin position="152"/>
        <end position="170"/>
    </location>
</feature>
<feature type="transmembrane region" description="Helical" evidence="1">
    <location>
        <begin position="277"/>
        <end position="296"/>
    </location>
</feature>